<comment type="caution">
    <text evidence="10">The sequence shown here is derived from an EMBL/GenBank/DDBJ whole genome shotgun (WGS) entry which is preliminary data.</text>
</comment>
<dbReference type="InterPro" id="IPR009019">
    <property type="entry name" value="KH_sf_prok-type"/>
</dbReference>
<dbReference type="Pfam" id="PF14520">
    <property type="entry name" value="HHH_5"/>
    <property type="match status" value="1"/>
</dbReference>
<dbReference type="GO" id="GO:0000166">
    <property type="term" value="F:nucleotide binding"/>
    <property type="evidence" value="ECO:0007669"/>
    <property type="project" value="InterPro"/>
</dbReference>
<accession>A0A401G3Y6</accession>
<dbReference type="InterPro" id="IPR010995">
    <property type="entry name" value="DNA_repair_Rad51/TF_NusA_a-hlx"/>
</dbReference>
<dbReference type="GO" id="GO:0003723">
    <property type="term" value="F:RNA binding"/>
    <property type="evidence" value="ECO:0007669"/>
    <property type="project" value="UniProtKB-UniRule"/>
</dbReference>
<dbReference type="Proteomes" id="UP000288096">
    <property type="component" value="Unassembled WGS sequence"/>
</dbReference>
<dbReference type="InterPro" id="IPR012340">
    <property type="entry name" value="NA-bd_OB-fold"/>
</dbReference>
<feature type="region of interest" description="Disordered" evidence="8">
    <location>
        <begin position="407"/>
        <end position="553"/>
    </location>
</feature>
<dbReference type="InterPro" id="IPR003029">
    <property type="entry name" value="S1_domain"/>
</dbReference>
<dbReference type="SMART" id="SM00322">
    <property type="entry name" value="KH"/>
    <property type="match status" value="2"/>
</dbReference>
<comment type="function">
    <text evidence="7">Participates in both transcription termination and antitermination.</text>
</comment>
<keyword evidence="5 7" id="KW-0805">Transcription regulation</keyword>
<dbReference type="InterPro" id="IPR004087">
    <property type="entry name" value="KH_dom"/>
</dbReference>
<dbReference type="SMART" id="SM00316">
    <property type="entry name" value="S1"/>
    <property type="match status" value="1"/>
</dbReference>
<dbReference type="InterPro" id="IPR025249">
    <property type="entry name" value="TF_NusA_KH_1st"/>
</dbReference>
<dbReference type="FunFam" id="3.30.300.20:FF:000005">
    <property type="entry name" value="Transcription termination/antitermination protein NusA"/>
    <property type="match status" value="1"/>
</dbReference>
<dbReference type="GO" id="GO:0006353">
    <property type="term" value="P:DNA-templated transcription termination"/>
    <property type="evidence" value="ECO:0007669"/>
    <property type="project" value="UniProtKB-UniRule"/>
</dbReference>
<evidence type="ECO:0000256" key="5">
    <source>
        <dbReference type="ARBA" id="ARBA00023015"/>
    </source>
</evidence>
<feature type="compositionally biased region" description="Basic and acidic residues" evidence="8">
    <location>
        <begin position="522"/>
        <end position="553"/>
    </location>
</feature>
<evidence type="ECO:0000313" key="10">
    <source>
        <dbReference type="EMBL" id="GBC63926.1"/>
    </source>
</evidence>
<gene>
    <name evidence="7" type="primary">nusA</name>
    <name evidence="10" type="ORF">DENIS_4925</name>
</gene>
<evidence type="ECO:0000256" key="8">
    <source>
        <dbReference type="SAM" id="MobiDB-lite"/>
    </source>
</evidence>
<reference evidence="11" key="1">
    <citation type="submission" date="2017-11" db="EMBL/GenBank/DDBJ databases">
        <authorList>
            <person name="Watanabe M."/>
            <person name="Kojima H."/>
        </authorList>
    </citation>
    <scope>NUCLEOTIDE SEQUENCE [LARGE SCALE GENOMIC DNA]</scope>
    <source>
        <strain evidence="11">Tokyo 01</strain>
    </source>
</reference>
<dbReference type="Gene3D" id="1.10.150.20">
    <property type="entry name" value="5' to 3' exonuclease, C-terminal subdomain"/>
    <property type="match status" value="1"/>
</dbReference>
<comment type="similarity">
    <text evidence="7">Belongs to the NusA family.</text>
</comment>
<dbReference type="SUPFAM" id="SSF47794">
    <property type="entry name" value="Rad51 N-terminal domain-like"/>
    <property type="match status" value="1"/>
</dbReference>
<dbReference type="RefSeq" id="WP_124330947.1">
    <property type="nucleotide sequence ID" value="NZ_BEXT01000001.1"/>
</dbReference>
<dbReference type="SUPFAM" id="SSF54814">
    <property type="entry name" value="Prokaryotic type KH domain (KH-domain type II)"/>
    <property type="match status" value="2"/>
</dbReference>
<dbReference type="Gene3D" id="3.30.1480.10">
    <property type="entry name" value="NusA, N-terminal domain"/>
    <property type="match status" value="1"/>
</dbReference>
<keyword evidence="11" id="KW-1185">Reference proteome</keyword>
<dbReference type="Pfam" id="PF13184">
    <property type="entry name" value="KH_NusA_1st"/>
    <property type="match status" value="1"/>
</dbReference>
<dbReference type="OrthoDB" id="9807233at2"/>
<dbReference type="InterPro" id="IPR058582">
    <property type="entry name" value="KH_NusA_2nd"/>
</dbReference>
<dbReference type="Pfam" id="PF00575">
    <property type="entry name" value="S1"/>
    <property type="match status" value="1"/>
</dbReference>
<dbReference type="FunFam" id="3.30.300.20:FF:000002">
    <property type="entry name" value="Transcription termination/antitermination protein NusA"/>
    <property type="match status" value="1"/>
</dbReference>
<dbReference type="InterPro" id="IPR036555">
    <property type="entry name" value="NusA_N_sf"/>
</dbReference>
<organism evidence="10 11">
    <name type="scientific">Desulfonema ishimotonii</name>
    <dbReference type="NCBI Taxonomy" id="45657"/>
    <lineage>
        <taxon>Bacteria</taxon>
        <taxon>Pseudomonadati</taxon>
        <taxon>Thermodesulfobacteriota</taxon>
        <taxon>Desulfobacteria</taxon>
        <taxon>Desulfobacterales</taxon>
        <taxon>Desulfococcaceae</taxon>
        <taxon>Desulfonema</taxon>
    </lineage>
</organism>
<dbReference type="InterPro" id="IPR013735">
    <property type="entry name" value="TF_NusA_N"/>
</dbReference>
<dbReference type="Pfam" id="PF26594">
    <property type="entry name" value="KH_NusA_2nd"/>
    <property type="match status" value="1"/>
</dbReference>
<evidence type="ECO:0000256" key="1">
    <source>
        <dbReference type="ARBA" id="ARBA00022472"/>
    </source>
</evidence>
<comment type="subcellular location">
    <subcellularLocation>
        <location evidence="7">Cytoplasm</location>
    </subcellularLocation>
</comment>
<keyword evidence="3 7" id="KW-0889">Transcription antitermination</keyword>
<evidence type="ECO:0000259" key="9">
    <source>
        <dbReference type="PROSITE" id="PS50126"/>
    </source>
</evidence>
<dbReference type="SUPFAM" id="SSF50249">
    <property type="entry name" value="Nucleic acid-binding proteins"/>
    <property type="match status" value="1"/>
</dbReference>
<feature type="domain" description="S1 motif" evidence="9">
    <location>
        <begin position="136"/>
        <end position="200"/>
    </location>
</feature>
<dbReference type="PROSITE" id="PS50126">
    <property type="entry name" value="S1"/>
    <property type="match status" value="1"/>
</dbReference>
<dbReference type="GO" id="GO:0003700">
    <property type="term" value="F:DNA-binding transcription factor activity"/>
    <property type="evidence" value="ECO:0007669"/>
    <property type="project" value="InterPro"/>
</dbReference>
<dbReference type="Pfam" id="PF08529">
    <property type="entry name" value="NusA_N"/>
    <property type="match status" value="1"/>
</dbReference>
<dbReference type="EMBL" id="BEXT01000001">
    <property type="protein sequence ID" value="GBC63926.1"/>
    <property type="molecule type" value="Genomic_DNA"/>
</dbReference>
<dbReference type="Gene3D" id="2.40.50.140">
    <property type="entry name" value="Nucleic acid-binding proteins"/>
    <property type="match status" value="1"/>
</dbReference>
<keyword evidence="2 7" id="KW-0963">Cytoplasm</keyword>
<comment type="subunit">
    <text evidence="7">Monomer. Binds directly to the core enzyme of the DNA-dependent RNA polymerase and to nascent RNA.</text>
</comment>
<dbReference type="PANTHER" id="PTHR22648:SF0">
    <property type="entry name" value="TRANSCRIPTION TERMINATION_ANTITERMINATION PROTEIN NUSA"/>
    <property type="match status" value="1"/>
</dbReference>
<evidence type="ECO:0000256" key="2">
    <source>
        <dbReference type="ARBA" id="ARBA00022490"/>
    </source>
</evidence>
<dbReference type="InterPro" id="IPR010213">
    <property type="entry name" value="TF_NusA"/>
</dbReference>
<dbReference type="CDD" id="cd02134">
    <property type="entry name" value="KH-II_NusA_rpt1"/>
    <property type="match status" value="1"/>
</dbReference>
<reference evidence="11" key="2">
    <citation type="submission" date="2019-01" db="EMBL/GenBank/DDBJ databases">
        <title>Genome sequence of Desulfonema ishimotonii strain Tokyo 01.</title>
        <authorList>
            <person name="Fukui M."/>
        </authorList>
    </citation>
    <scope>NUCLEOTIDE SEQUENCE [LARGE SCALE GENOMIC DNA]</scope>
    <source>
        <strain evidence="11">Tokyo 01</strain>
    </source>
</reference>
<sequence>MLITDIKRVIEQVSRDKGIDSEILIRALEEALKSAARKRFGNRLDIEVKYNEAAGEIEVFQFKEVVEDITDPDTQLSMEEGIVMDPDCEIGDCLGTKMDTTTFGRIAAQSAKQVIIQKMKDAEREAIYNSYVNRKGEIINGIVQRFERHNLIVNLGQTEGVLPVREQVSKEKYRRGDRIRAYILDVRNDTHGPQVILSRTHTDFLISLFRTEVPEVSEGVVSIMTAAREPGIRGKIAVASNDSDIDPVGACVGMKGSRVQNVVQELQGEKIDIISWHVDPAKFVCNALAPAEIVRVVIDEENRSMEVIVPDEKLSVAIGRNGQNVRLASKLTRWRLDVKSESKYSSDMKRGYDSLLSLPEVNIGLADALSGKGLFSVEEIAESSVEELLQIPGMTDEQAEELIRAATTALAGPRKPKKATGDAGEAPSATVQEGPAETVGDVPPATVQETPAETVGEAPPATVQETPAETVGETPPATVQEGPAETVGETPPVPVQEGPAETVGETPPAPAVRVDDGEADAPDSRDEVEERGGNDAPLKKDNTPDDTAAAHEI</sequence>
<dbReference type="PANTHER" id="PTHR22648">
    <property type="entry name" value="TRANSCRIPTION TERMINATION FACTOR NUSA"/>
    <property type="match status" value="1"/>
</dbReference>
<dbReference type="InterPro" id="IPR015946">
    <property type="entry name" value="KH_dom-like_a/b"/>
</dbReference>
<evidence type="ECO:0000256" key="4">
    <source>
        <dbReference type="ARBA" id="ARBA00022884"/>
    </source>
</evidence>
<dbReference type="AlphaFoldDB" id="A0A401G3Y6"/>
<name>A0A401G3Y6_9BACT</name>
<dbReference type="FunFam" id="2.40.50.140:FF:000058">
    <property type="entry name" value="Transcription termination/antitermination protein NusA"/>
    <property type="match status" value="1"/>
</dbReference>
<proteinExistence type="inferred from homology"/>
<evidence type="ECO:0000256" key="3">
    <source>
        <dbReference type="ARBA" id="ARBA00022814"/>
    </source>
</evidence>
<evidence type="ECO:0000256" key="6">
    <source>
        <dbReference type="ARBA" id="ARBA00023163"/>
    </source>
</evidence>
<evidence type="ECO:0000313" key="11">
    <source>
        <dbReference type="Proteomes" id="UP000288096"/>
    </source>
</evidence>
<dbReference type="CDD" id="cd22529">
    <property type="entry name" value="KH-II_NusA_rpt2"/>
    <property type="match status" value="1"/>
</dbReference>
<dbReference type="SUPFAM" id="SSF69705">
    <property type="entry name" value="Transcription factor NusA, N-terminal domain"/>
    <property type="match status" value="1"/>
</dbReference>
<dbReference type="PROSITE" id="PS50084">
    <property type="entry name" value="KH_TYPE_1"/>
    <property type="match status" value="1"/>
</dbReference>
<protein>
    <recommendedName>
        <fullName evidence="7">Transcription termination/antitermination protein NusA</fullName>
    </recommendedName>
</protein>
<dbReference type="CDD" id="cd04455">
    <property type="entry name" value="S1_NusA"/>
    <property type="match status" value="1"/>
</dbReference>
<keyword evidence="6 7" id="KW-0804">Transcription</keyword>
<dbReference type="GO" id="GO:0031564">
    <property type="term" value="P:transcription antitermination"/>
    <property type="evidence" value="ECO:0007669"/>
    <property type="project" value="UniProtKB-UniRule"/>
</dbReference>
<keyword evidence="1 7" id="KW-0806">Transcription termination</keyword>
<keyword evidence="4 7" id="KW-0694">RNA-binding</keyword>
<dbReference type="InterPro" id="IPR030842">
    <property type="entry name" value="TF_NusA_bacterial"/>
</dbReference>
<dbReference type="GO" id="GO:0005829">
    <property type="term" value="C:cytosol"/>
    <property type="evidence" value="ECO:0007669"/>
    <property type="project" value="TreeGrafter"/>
</dbReference>
<dbReference type="Gene3D" id="3.30.300.20">
    <property type="match status" value="2"/>
</dbReference>
<evidence type="ECO:0000256" key="7">
    <source>
        <dbReference type="HAMAP-Rule" id="MF_00945"/>
    </source>
</evidence>
<dbReference type="HAMAP" id="MF_00945_B">
    <property type="entry name" value="NusA_B"/>
    <property type="match status" value="1"/>
</dbReference>
<dbReference type="NCBIfam" id="TIGR01953">
    <property type="entry name" value="NusA"/>
    <property type="match status" value="1"/>
</dbReference>